<feature type="transmembrane region" description="Helical" evidence="8">
    <location>
        <begin position="29"/>
        <end position="46"/>
    </location>
</feature>
<evidence type="ECO:0000256" key="6">
    <source>
        <dbReference type="SAM" id="Coils"/>
    </source>
</evidence>
<keyword evidence="8" id="KW-0812">Transmembrane</keyword>
<feature type="coiled-coil region" evidence="6">
    <location>
        <begin position="63"/>
        <end position="104"/>
    </location>
</feature>
<keyword evidence="6" id="KW-0175">Coiled coil</keyword>
<sequence length="798" mass="90346">MAVKYQLLDGNSPYPVSASLLSFFRLHRCQSCICLLLLIAFFFSYYTTQFNFTNIQIFSSNSEKSDEAKIDQMQSLIDRLQAELNEKTKELETLKSDHDQQEKQEQENKQIVTFRRRAETQHVDCGRLLSNDKIYMKQFGGNSRTKMRPSAEVDMSCEAISNRILPSKKPRRLKVGVAFARIVYKDYEFIEDELRSSFHPQNSFCFAIDKKSPLAFQNKIRQLSKCFPNVYSSPEDYEVNGGGHNINHAHYDCMRILAKSKVAPEILNRNFSWGKGAAQASLSRAAVDWLTQTVDLSLLIAKIDANGFGADEELWQMLQISDFLGMPGHFTNKCLQQGKNTDFITRMSQWKYGGPQECASGVNRHVICLLGVEDIPTLAAFPNIMANKMMPDFDIAAIDCWHEVIFNRTHLDQDDHPLERSYYENMVNVKTQRQRIGCLRRSGEWQRRQKQAENDPLMTISMRTFGVGQPSAPCSNSVNRLRQSERIGGQQLLRRPPSLMEAASAGGGSNSIEFCESNAMVCMNGTNGNLVGMTGTQDIYENGVVYSRQGESPPLPQAPNTSGSHYNDAMMQQTSSTGRGGQEAEEEDIDEEMQSMYANGQGKQAIVPSKSQVLFYLSTSLHLRVQQTGSDMQITDSSHFPLFDIWAERICCSNSPVWIVESYGRRVMIVTETHRPHALSWLLPRFSLFRSSRRRAPSLSVIDWNGHPIGLFLPGEPLIIQNSQRKTIARCNRLSEDGECWQWVNEVNDIELARLSHGRLDFYSEATLPMPIKLLVLASLTSIVHGLHHSPSLFSCLQ</sequence>
<evidence type="ECO:0000256" key="5">
    <source>
        <dbReference type="ARBA" id="ARBA00023180"/>
    </source>
</evidence>
<evidence type="ECO:0000313" key="10">
    <source>
        <dbReference type="Proteomes" id="UP000218231"/>
    </source>
</evidence>
<dbReference type="Pfam" id="PF02485">
    <property type="entry name" value="Branch"/>
    <property type="match status" value="2"/>
</dbReference>
<keyword evidence="4 8" id="KW-0472">Membrane</keyword>
<keyword evidence="3" id="KW-0808">Transferase</keyword>
<evidence type="ECO:0000256" key="8">
    <source>
        <dbReference type="SAM" id="Phobius"/>
    </source>
</evidence>
<comment type="subcellular location">
    <subcellularLocation>
        <location evidence="1">Membrane</location>
        <topology evidence="1">Single-pass type II membrane protein</topology>
    </subcellularLocation>
</comment>
<dbReference type="Proteomes" id="UP000218231">
    <property type="component" value="Unassembled WGS sequence"/>
</dbReference>
<evidence type="ECO:0000256" key="4">
    <source>
        <dbReference type="ARBA" id="ARBA00023136"/>
    </source>
</evidence>
<evidence type="ECO:0000313" key="9">
    <source>
        <dbReference type="EMBL" id="PAV59896.1"/>
    </source>
</evidence>
<keyword evidence="5" id="KW-0325">Glycoprotein</keyword>
<dbReference type="AlphaFoldDB" id="A0A2A2JDR7"/>
<protein>
    <submittedName>
        <fullName evidence="9">Uncharacterized protein</fullName>
    </submittedName>
</protein>
<feature type="region of interest" description="Disordered" evidence="7">
    <location>
        <begin position="548"/>
        <end position="588"/>
    </location>
</feature>
<dbReference type="PANTHER" id="PTHR46671">
    <property type="entry name" value="PROTEIN CBG11221"/>
    <property type="match status" value="1"/>
</dbReference>
<gene>
    <name evidence="9" type="ORF">WR25_10377</name>
</gene>
<evidence type="ECO:0000256" key="7">
    <source>
        <dbReference type="SAM" id="MobiDB-lite"/>
    </source>
</evidence>
<keyword evidence="10" id="KW-1185">Reference proteome</keyword>
<evidence type="ECO:0000256" key="1">
    <source>
        <dbReference type="ARBA" id="ARBA00004606"/>
    </source>
</evidence>
<comment type="caution">
    <text evidence="9">The sequence shown here is derived from an EMBL/GenBank/DDBJ whole genome shotgun (WGS) entry which is preliminary data.</text>
</comment>
<dbReference type="EMBL" id="LIAE01010493">
    <property type="protein sequence ID" value="PAV59896.1"/>
    <property type="molecule type" value="Genomic_DNA"/>
</dbReference>
<accession>A0A2A2JDR7</accession>
<feature type="compositionally biased region" description="Polar residues" evidence="7">
    <location>
        <begin position="558"/>
        <end position="577"/>
    </location>
</feature>
<dbReference type="OrthoDB" id="2019572at2759"/>
<dbReference type="GO" id="GO:0016020">
    <property type="term" value="C:membrane"/>
    <property type="evidence" value="ECO:0007669"/>
    <property type="project" value="UniProtKB-SubCell"/>
</dbReference>
<organism evidence="9 10">
    <name type="scientific">Diploscapter pachys</name>
    <dbReference type="NCBI Taxonomy" id="2018661"/>
    <lineage>
        <taxon>Eukaryota</taxon>
        <taxon>Metazoa</taxon>
        <taxon>Ecdysozoa</taxon>
        <taxon>Nematoda</taxon>
        <taxon>Chromadorea</taxon>
        <taxon>Rhabditida</taxon>
        <taxon>Rhabditina</taxon>
        <taxon>Rhabditomorpha</taxon>
        <taxon>Rhabditoidea</taxon>
        <taxon>Rhabditidae</taxon>
        <taxon>Diploscapter</taxon>
    </lineage>
</organism>
<dbReference type="GO" id="GO:0016757">
    <property type="term" value="F:glycosyltransferase activity"/>
    <property type="evidence" value="ECO:0007669"/>
    <property type="project" value="UniProtKB-KW"/>
</dbReference>
<dbReference type="PANTHER" id="PTHR46671:SF7">
    <property type="entry name" value="CORE-2_I-BRANCHING ENZYME"/>
    <property type="match status" value="1"/>
</dbReference>
<keyword evidence="8" id="KW-1133">Transmembrane helix</keyword>
<evidence type="ECO:0000256" key="2">
    <source>
        <dbReference type="ARBA" id="ARBA00022676"/>
    </source>
</evidence>
<keyword evidence="2" id="KW-0328">Glycosyltransferase</keyword>
<dbReference type="InterPro" id="IPR003406">
    <property type="entry name" value="Glyco_trans_14"/>
</dbReference>
<dbReference type="STRING" id="2018661.A0A2A2JDR7"/>
<reference evidence="9 10" key="1">
    <citation type="journal article" date="2017" name="Curr. Biol.">
        <title>Genome architecture and evolution of a unichromosomal asexual nematode.</title>
        <authorList>
            <person name="Fradin H."/>
            <person name="Zegar C."/>
            <person name="Gutwein M."/>
            <person name="Lucas J."/>
            <person name="Kovtun M."/>
            <person name="Corcoran D."/>
            <person name="Baugh L.R."/>
            <person name="Kiontke K."/>
            <person name="Gunsalus K."/>
            <person name="Fitch D.H."/>
            <person name="Piano F."/>
        </authorList>
    </citation>
    <scope>NUCLEOTIDE SEQUENCE [LARGE SCALE GENOMIC DNA]</scope>
    <source>
        <strain evidence="9">PF1309</strain>
    </source>
</reference>
<evidence type="ECO:0000256" key="3">
    <source>
        <dbReference type="ARBA" id="ARBA00022679"/>
    </source>
</evidence>
<proteinExistence type="predicted"/>
<name>A0A2A2JDR7_9BILA</name>